<evidence type="ECO:0000259" key="1">
    <source>
        <dbReference type="PROSITE" id="PS50141"/>
    </source>
</evidence>
<reference evidence="2" key="1">
    <citation type="submission" date="2022-04" db="EMBL/GenBank/DDBJ databases">
        <title>Carnegiea gigantea Genome sequencing and assembly v2.</title>
        <authorList>
            <person name="Copetti D."/>
            <person name="Sanderson M.J."/>
            <person name="Burquez A."/>
            <person name="Wojciechowski M.F."/>
        </authorList>
    </citation>
    <scope>NUCLEOTIDE SEQUENCE</scope>
    <source>
        <strain evidence="2">SGP5-SGP5p</strain>
        <tissue evidence="2">Aerial part</tissue>
    </source>
</reference>
<accession>A0A9Q1QPB2</accession>
<gene>
    <name evidence="2" type="ORF">Cgig2_033402</name>
</gene>
<dbReference type="PANTHER" id="PTHR10910:SF62">
    <property type="entry name" value="AT07585P-RELATED"/>
    <property type="match status" value="1"/>
</dbReference>
<dbReference type="SMART" id="SM00552">
    <property type="entry name" value="ADEAMc"/>
    <property type="match status" value="1"/>
</dbReference>
<dbReference type="OrthoDB" id="10268011at2759"/>
<dbReference type="GO" id="GO:0005730">
    <property type="term" value="C:nucleolus"/>
    <property type="evidence" value="ECO:0007669"/>
    <property type="project" value="TreeGrafter"/>
</dbReference>
<dbReference type="GO" id="GO:0006396">
    <property type="term" value="P:RNA processing"/>
    <property type="evidence" value="ECO:0007669"/>
    <property type="project" value="InterPro"/>
</dbReference>
<dbReference type="EMBL" id="JAKOGI010000017">
    <property type="protein sequence ID" value="KAJ8450208.1"/>
    <property type="molecule type" value="Genomic_DNA"/>
</dbReference>
<comment type="caution">
    <text evidence="2">The sequence shown here is derived from an EMBL/GenBank/DDBJ whole genome shotgun (WGS) entry which is preliminary data.</text>
</comment>
<dbReference type="AlphaFoldDB" id="A0A9Q1QPB2"/>
<dbReference type="InterPro" id="IPR002466">
    <property type="entry name" value="A_deamin"/>
</dbReference>
<name>A0A9Q1QPB2_9CARY</name>
<dbReference type="GO" id="GO:0003726">
    <property type="term" value="F:double-stranded RNA adenosine deaminase activity"/>
    <property type="evidence" value="ECO:0007669"/>
    <property type="project" value="TreeGrafter"/>
</dbReference>
<dbReference type="Proteomes" id="UP001153076">
    <property type="component" value="Unassembled WGS sequence"/>
</dbReference>
<dbReference type="PROSITE" id="PS50141">
    <property type="entry name" value="A_DEAMIN_EDITASE"/>
    <property type="match status" value="1"/>
</dbReference>
<dbReference type="GO" id="GO:0008251">
    <property type="term" value="F:tRNA-specific adenosine deaminase activity"/>
    <property type="evidence" value="ECO:0007669"/>
    <property type="project" value="TreeGrafter"/>
</dbReference>
<feature type="domain" description="A to I editase" evidence="1">
    <location>
        <begin position="61"/>
        <end position="468"/>
    </location>
</feature>
<dbReference type="GO" id="GO:0006382">
    <property type="term" value="P:adenosine to inosine editing"/>
    <property type="evidence" value="ECO:0007669"/>
    <property type="project" value="TreeGrafter"/>
</dbReference>
<protein>
    <recommendedName>
        <fullName evidence="1">A to I editase domain-containing protein</fullName>
    </recommendedName>
</protein>
<evidence type="ECO:0000313" key="2">
    <source>
        <dbReference type="EMBL" id="KAJ8450208.1"/>
    </source>
</evidence>
<dbReference type="PANTHER" id="PTHR10910">
    <property type="entry name" value="EUKARYOTE SPECIFIC DSRNA BINDING PROTEIN"/>
    <property type="match status" value="1"/>
</dbReference>
<dbReference type="GO" id="GO:0005737">
    <property type="term" value="C:cytoplasm"/>
    <property type="evidence" value="ECO:0007669"/>
    <property type="project" value="TreeGrafter"/>
</dbReference>
<evidence type="ECO:0000313" key="3">
    <source>
        <dbReference type="Proteomes" id="UP001153076"/>
    </source>
</evidence>
<dbReference type="Pfam" id="PF02137">
    <property type="entry name" value="A_deamin"/>
    <property type="match status" value="1"/>
</dbReference>
<keyword evidence="3" id="KW-1185">Reference proteome</keyword>
<proteinExistence type="predicted"/>
<sequence length="472" mass="52646">MELKKASKMWEGAERWEERVSDKVFSLYNSLPKKGKPQGREVSVLAAFLLSSPSQELEVVALGTGTKCLPRSHRSPNGDVVNDSHAEIIARRAFLRFLYSQVCSYNDLCNKEAVHMSEKSGDAVDMNLPICLKADESGQGRYKMKDGWHLHMYISQLPCGDASLSLPQSLRTISFGAELPKSSTSSEASVAKWWNNSCCCMVFLCCIKPMSKINNVILDIICSGLVQRKPGRGVTTSSVSCSDKIARWNVVGVQGALLSYMLQPMYISSVTVGRPCSDSHKLSVTDNLRRALYNRMVHLSNMLVSPFLVNEVCLVCCTISIVFMYALEIPITLTTWFGNGQPLFFEAPIPPKEFQHLDSAQATLTCGFSICWNKCGLHEVILGTTGRKQGTSSKGALYPSTESSLCKKRLLDCFLSLRHNALSEWKNCRVSYRELKENSREYHQMSKILKGSAPFSNWLLKPVDSDIFTIKQ</sequence>
<organism evidence="2 3">
    <name type="scientific">Carnegiea gigantea</name>
    <dbReference type="NCBI Taxonomy" id="171969"/>
    <lineage>
        <taxon>Eukaryota</taxon>
        <taxon>Viridiplantae</taxon>
        <taxon>Streptophyta</taxon>
        <taxon>Embryophyta</taxon>
        <taxon>Tracheophyta</taxon>
        <taxon>Spermatophyta</taxon>
        <taxon>Magnoliopsida</taxon>
        <taxon>eudicotyledons</taxon>
        <taxon>Gunneridae</taxon>
        <taxon>Pentapetalae</taxon>
        <taxon>Caryophyllales</taxon>
        <taxon>Cactineae</taxon>
        <taxon>Cactaceae</taxon>
        <taxon>Cactoideae</taxon>
        <taxon>Echinocereeae</taxon>
        <taxon>Carnegiea</taxon>
    </lineage>
</organism>
<dbReference type="GO" id="GO:0003725">
    <property type="term" value="F:double-stranded RNA binding"/>
    <property type="evidence" value="ECO:0007669"/>
    <property type="project" value="TreeGrafter"/>
</dbReference>